<evidence type="ECO:0000256" key="8">
    <source>
        <dbReference type="ARBA" id="ARBA00022692"/>
    </source>
</evidence>
<evidence type="ECO:0000256" key="19">
    <source>
        <dbReference type="ARBA" id="ARBA00036100"/>
    </source>
</evidence>
<keyword evidence="14 28" id="KW-0472">Membrane</keyword>
<feature type="transmembrane region" description="Helical" evidence="28">
    <location>
        <begin position="55"/>
        <end position="75"/>
    </location>
</feature>
<evidence type="ECO:0000256" key="9">
    <source>
        <dbReference type="ARBA" id="ARBA00022723"/>
    </source>
</evidence>
<evidence type="ECO:0000256" key="17">
    <source>
        <dbReference type="ARBA" id="ARBA00023264"/>
    </source>
</evidence>
<comment type="catalytic activity">
    <reaction evidence="18">
        <text>1-octadecanoyl-2-(5Z,8Z,11Z,14Z-eicosatetraenoyl)-sn-glycerol + CDP-choline = 1-octadecanoyl-2-(5Z,8Z,11Z,14Z-eicosatetraenoyl)-sn-glycero-3-phosphocholine + CMP + H(+)</text>
        <dbReference type="Rhea" id="RHEA:54344"/>
        <dbReference type="ChEBI" id="CHEBI:15378"/>
        <dbReference type="ChEBI" id="CHEBI:58779"/>
        <dbReference type="ChEBI" id="CHEBI:60377"/>
        <dbReference type="ChEBI" id="CHEBI:74965"/>
        <dbReference type="ChEBI" id="CHEBI:75728"/>
    </reaction>
    <physiologicalReaction direction="left-to-right" evidence="18">
        <dbReference type="Rhea" id="RHEA:54345"/>
    </physiologicalReaction>
</comment>
<reference evidence="29" key="2">
    <citation type="submission" date="2025-08" db="UniProtKB">
        <authorList>
            <consortium name="Ensembl"/>
        </authorList>
    </citation>
    <scope>IDENTIFICATION</scope>
</reference>
<evidence type="ECO:0000313" key="29">
    <source>
        <dbReference type="Ensembl" id="ENSOTSP00005146091.1"/>
    </source>
</evidence>
<reference evidence="29" key="3">
    <citation type="submission" date="2025-09" db="UniProtKB">
        <authorList>
            <consortium name="Ensembl"/>
        </authorList>
    </citation>
    <scope>IDENTIFICATION</scope>
</reference>
<feature type="transmembrane region" description="Helical" evidence="28">
    <location>
        <begin position="280"/>
        <end position="298"/>
    </location>
</feature>
<evidence type="ECO:0000256" key="7">
    <source>
        <dbReference type="ARBA" id="ARBA00022679"/>
    </source>
</evidence>
<evidence type="ECO:0000256" key="6">
    <source>
        <dbReference type="ARBA" id="ARBA00022516"/>
    </source>
</evidence>
<keyword evidence="8 28" id="KW-0812">Transmembrane</keyword>
<evidence type="ECO:0000256" key="3">
    <source>
        <dbReference type="ARBA" id="ARBA00004653"/>
    </source>
</evidence>
<feature type="transmembrane region" description="Helical" evidence="28">
    <location>
        <begin position="365"/>
        <end position="390"/>
    </location>
</feature>
<dbReference type="GO" id="GO:0005789">
    <property type="term" value="C:endoplasmic reticulum membrane"/>
    <property type="evidence" value="ECO:0007669"/>
    <property type="project" value="TreeGrafter"/>
</dbReference>
<evidence type="ECO:0000256" key="28">
    <source>
        <dbReference type="SAM" id="Phobius"/>
    </source>
</evidence>
<keyword evidence="11 28" id="KW-1133">Transmembrane helix</keyword>
<keyword evidence="9" id="KW-0479">Metal-binding</keyword>
<comment type="cofactor">
    <cofactor evidence="2">
        <name>Mg(2+)</name>
        <dbReference type="ChEBI" id="CHEBI:18420"/>
    </cofactor>
</comment>
<comment type="pathway">
    <text evidence="22">Phospholipid metabolism; phosphatidylcholine biosynthesis; phosphatidylcholine from phosphocholine: step 2/2.</text>
</comment>
<keyword evidence="6" id="KW-0444">Lipid biosynthesis</keyword>
<evidence type="ECO:0000256" key="13">
    <source>
        <dbReference type="ARBA" id="ARBA00023098"/>
    </source>
</evidence>
<dbReference type="InterPro" id="IPR014472">
    <property type="entry name" value="CHOPT"/>
</dbReference>
<evidence type="ECO:0000256" key="22">
    <source>
        <dbReference type="ARBA" id="ARBA00037890"/>
    </source>
</evidence>
<evidence type="ECO:0000256" key="25">
    <source>
        <dbReference type="ARBA" id="ARBA00041597"/>
    </source>
</evidence>
<dbReference type="GO" id="GO:0046872">
    <property type="term" value="F:metal ion binding"/>
    <property type="evidence" value="ECO:0007669"/>
    <property type="project" value="UniProtKB-KW"/>
</dbReference>
<dbReference type="PANTHER" id="PTHR10414">
    <property type="entry name" value="ETHANOLAMINEPHOSPHOTRANSFERASE"/>
    <property type="match status" value="1"/>
</dbReference>
<evidence type="ECO:0000256" key="5">
    <source>
        <dbReference type="ARBA" id="ARBA00010441"/>
    </source>
</evidence>
<reference evidence="30" key="1">
    <citation type="journal article" date="2018" name="PLoS ONE">
        <title>Chinook salmon (Oncorhynchus tshawytscha) genome and transcriptome.</title>
        <authorList>
            <person name="Christensen K.A."/>
            <person name="Leong J.S."/>
            <person name="Sakhrani D."/>
            <person name="Biagi C.A."/>
            <person name="Minkley D.R."/>
            <person name="Withler R.E."/>
            <person name="Rondeau E.B."/>
            <person name="Koop B.F."/>
            <person name="Devlin R.H."/>
        </authorList>
    </citation>
    <scope>NUCLEOTIDE SEQUENCE [LARGE SCALE GENOMIC DNA]</scope>
</reference>
<feature type="transmembrane region" description="Helical" evidence="28">
    <location>
        <begin position="310"/>
        <end position="330"/>
    </location>
</feature>
<keyword evidence="17" id="KW-1208">Phospholipid metabolism</keyword>
<dbReference type="InterPro" id="IPR000462">
    <property type="entry name" value="CDP-OH_P_trans"/>
</dbReference>
<dbReference type="Proteomes" id="UP000694402">
    <property type="component" value="Unassembled WGS sequence"/>
</dbReference>
<proteinExistence type="inferred from homology"/>
<evidence type="ECO:0000313" key="30">
    <source>
        <dbReference type="Proteomes" id="UP000694402"/>
    </source>
</evidence>
<evidence type="ECO:0000256" key="14">
    <source>
        <dbReference type="ARBA" id="ARBA00023136"/>
    </source>
</evidence>
<dbReference type="AlphaFoldDB" id="A0AAZ3RX61"/>
<evidence type="ECO:0000256" key="12">
    <source>
        <dbReference type="ARBA" id="ARBA00023034"/>
    </source>
</evidence>
<dbReference type="GeneTree" id="ENSGT00950000183117"/>
<comment type="similarity">
    <text evidence="5 27">Belongs to the CDP-alcohol phosphatidyltransferase class-I family.</text>
</comment>
<dbReference type="InterPro" id="IPR043130">
    <property type="entry name" value="CDP-OH_PTrfase_TM_dom"/>
</dbReference>
<evidence type="ECO:0000256" key="27">
    <source>
        <dbReference type="RuleBase" id="RU003750"/>
    </source>
</evidence>
<evidence type="ECO:0000256" key="26">
    <source>
        <dbReference type="ARBA" id="ARBA00048570"/>
    </source>
</evidence>
<comment type="catalytic activity">
    <reaction evidence="19">
        <text>1-hexadecanoyl-2-(4Z,7Z,10Z,13Z,16Z,19Z-docosahexaenoyl)-sn-glycerol + CDP-choline = 1-hexadecanoyl-2-(4Z,7Z,10Z,13Z,16Z,19Z-docosahexaenoyl)-sn-glycero-3-phosphocholine + CMP + H(+)</text>
        <dbReference type="Rhea" id="RHEA:54332"/>
        <dbReference type="ChEBI" id="CHEBI:15378"/>
        <dbReference type="ChEBI" id="CHEBI:58779"/>
        <dbReference type="ChEBI" id="CHEBI:60377"/>
        <dbReference type="ChEBI" id="CHEBI:74963"/>
        <dbReference type="ChEBI" id="CHEBI:82949"/>
    </reaction>
    <physiologicalReaction direction="left-to-right" evidence="19">
        <dbReference type="Rhea" id="RHEA:54333"/>
    </physiologicalReaction>
</comment>
<dbReference type="Gene3D" id="1.20.120.1760">
    <property type="match status" value="1"/>
</dbReference>
<evidence type="ECO:0000256" key="24">
    <source>
        <dbReference type="ARBA" id="ARBA00040330"/>
    </source>
</evidence>
<dbReference type="Ensembl" id="ENSOTST00005186551.1">
    <property type="protein sequence ID" value="ENSOTSP00005146091.1"/>
    <property type="gene ID" value="ENSOTSG00005004253.2"/>
</dbReference>
<evidence type="ECO:0000256" key="10">
    <source>
        <dbReference type="ARBA" id="ARBA00022842"/>
    </source>
</evidence>
<keyword evidence="10" id="KW-0460">Magnesium</keyword>
<evidence type="ECO:0000256" key="20">
    <source>
        <dbReference type="ARBA" id="ARBA00036651"/>
    </source>
</evidence>
<comment type="catalytic activity">
    <reaction evidence="21">
        <text>1-hexadecanoyl-2-(9Z-octadecenoyl)-sn-glycerol + CDP-choline = 1-hexadecanoyl-2-(9Z-octadecenoyl)-sn-glycero-3-phosphocholine + CMP + H(+)</text>
        <dbReference type="Rhea" id="RHEA:54244"/>
        <dbReference type="ChEBI" id="CHEBI:15378"/>
        <dbReference type="ChEBI" id="CHEBI:58779"/>
        <dbReference type="ChEBI" id="CHEBI:60377"/>
        <dbReference type="ChEBI" id="CHEBI:73001"/>
        <dbReference type="ChEBI" id="CHEBI:75466"/>
    </reaction>
    <physiologicalReaction direction="left-to-right" evidence="21">
        <dbReference type="Rhea" id="RHEA:54245"/>
    </physiologicalReaction>
</comment>
<dbReference type="PANTHER" id="PTHR10414:SF32">
    <property type="entry name" value="CHOLINEPHOSPHOTRANSFERASE 1"/>
    <property type="match status" value="1"/>
</dbReference>
<evidence type="ECO:0000256" key="15">
    <source>
        <dbReference type="ARBA" id="ARBA00023209"/>
    </source>
</evidence>
<dbReference type="PROSITE" id="PS00379">
    <property type="entry name" value="CDP_ALCOHOL_P_TRANSF"/>
    <property type="match status" value="1"/>
</dbReference>
<evidence type="ECO:0000256" key="11">
    <source>
        <dbReference type="ARBA" id="ARBA00022989"/>
    </source>
</evidence>
<sequence>MPHFLWPEPLSAAQLKRLEEHKYSASGRSLFEPPCQIYWNWLVQQIPTWVAPNTLTIIGLVINIVTTVVLVFYCPTATEEAPAWAFILSALGLFIYQSLDAIDGKQARRTNSSSALGELFDHGCDAVSTDHRVCNTTKQGAPSSKRHHEDQGALQTVFVSVGTCMSCGIGSYPDWMFFCGFVGMFMFFCAHWQTYVSGTLRFGLVDVTEVQIAIVVMYVMSAFGGVALWDYRLPVLGVKLYAFPIMGIIGGAVYSCYNYFHVILNGGVGKNGSTVADTSVLAPGMHIGLILTLAFIIFKKSSNQLFELHPCLYILTFGMVVAKIANKLVVAHMTKSELYLPDTAFIGPGLLFLNQYFNSFIDEHIVLWIAMVLSLIDLTRYCTGVCIQIASHLRIHVFSITAQAALKRN</sequence>
<dbReference type="Pfam" id="PF01066">
    <property type="entry name" value="CDP-OH_P_transf"/>
    <property type="match status" value="1"/>
</dbReference>
<keyword evidence="15" id="KW-0594">Phospholipid biosynthesis</keyword>
<comment type="subcellular location">
    <subcellularLocation>
        <location evidence="3">Golgi apparatus membrane</location>
        <topology evidence="3">Multi-pass membrane protein</topology>
    </subcellularLocation>
</comment>
<name>A0AAZ3RX61_ONCTS</name>
<dbReference type="PIRSF" id="PIRSF015665">
    <property type="entry name" value="CHOPT"/>
    <property type="match status" value="1"/>
</dbReference>
<dbReference type="InterPro" id="IPR048254">
    <property type="entry name" value="CDP_ALCOHOL_P_TRANSF_CS"/>
</dbReference>
<gene>
    <name evidence="29" type="primary">CHPT1</name>
</gene>
<dbReference type="GO" id="GO:0000139">
    <property type="term" value="C:Golgi membrane"/>
    <property type="evidence" value="ECO:0007669"/>
    <property type="project" value="UniProtKB-SubCell"/>
</dbReference>
<comment type="catalytic activity">
    <reaction evidence="26">
        <text>CDP-choline + a 1,2-diacyl-sn-glycerol = a 1,2-diacyl-sn-glycero-3-phosphocholine + CMP + H(+)</text>
        <dbReference type="Rhea" id="RHEA:32939"/>
        <dbReference type="ChEBI" id="CHEBI:15378"/>
        <dbReference type="ChEBI" id="CHEBI:17815"/>
        <dbReference type="ChEBI" id="CHEBI:57643"/>
        <dbReference type="ChEBI" id="CHEBI:58779"/>
        <dbReference type="ChEBI" id="CHEBI:60377"/>
        <dbReference type="EC" id="2.7.8.2"/>
    </reaction>
    <physiologicalReaction direction="left-to-right" evidence="26">
        <dbReference type="Rhea" id="RHEA:32940"/>
    </physiologicalReaction>
</comment>
<evidence type="ECO:0000256" key="2">
    <source>
        <dbReference type="ARBA" id="ARBA00001946"/>
    </source>
</evidence>
<evidence type="ECO:0000256" key="16">
    <source>
        <dbReference type="ARBA" id="ARBA00023211"/>
    </source>
</evidence>
<protein>
    <recommendedName>
        <fullName evidence="24">Cholinephosphotransferase 1</fullName>
        <ecNumber evidence="23">2.7.8.2</ecNumber>
    </recommendedName>
    <alternativeName>
        <fullName evidence="25">Diacylglycerol cholinephosphotransferase 1</fullName>
    </alternativeName>
</protein>
<feature type="transmembrane region" description="Helical" evidence="28">
    <location>
        <begin position="81"/>
        <end position="99"/>
    </location>
</feature>
<keyword evidence="13" id="KW-0443">Lipid metabolism</keyword>
<dbReference type="GO" id="GO:0004142">
    <property type="term" value="F:diacylglycerol cholinephosphotransferase activity"/>
    <property type="evidence" value="ECO:0007669"/>
    <property type="project" value="UniProtKB-EC"/>
</dbReference>
<evidence type="ECO:0000256" key="4">
    <source>
        <dbReference type="ARBA" id="ARBA00005189"/>
    </source>
</evidence>
<keyword evidence="30" id="KW-1185">Reference proteome</keyword>
<evidence type="ECO:0000256" key="21">
    <source>
        <dbReference type="ARBA" id="ARBA00036890"/>
    </source>
</evidence>
<evidence type="ECO:0000256" key="23">
    <source>
        <dbReference type="ARBA" id="ARBA00038987"/>
    </source>
</evidence>
<feature type="transmembrane region" description="Helical" evidence="28">
    <location>
        <begin position="241"/>
        <end position="260"/>
    </location>
</feature>
<feature type="transmembrane region" description="Helical" evidence="28">
    <location>
        <begin position="210"/>
        <end position="229"/>
    </location>
</feature>
<keyword evidence="16" id="KW-0464">Manganese</keyword>
<accession>A0AAZ3RX61</accession>
<feature type="transmembrane region" description="Helical" evidence="28">
    <location>
        <begin position="175"/>
        <end position="195"/>
    </location>
</feature>
<comment type="cofactor">
    <cofactor evidence="1">
        <name>Mn(2+)</name>
        <dbReference type="ChEBI" id="CHEBI:29035"/>
    </cofactor>
</comment>
<evidence type="ECO:0000256" key="18">
    <source>
        <dbReference type="ARBA" id="ARBA00035763"/>
    </source>
</evidence>
<comment type="pathway">
    <text evidence="4">Lipid metabolism.</text>
</comment>
<keyword evidence="7 27" id="KW-0808">Transferase</keyword>
<comment type="catalytic activity">
    <reaction evidence="20">
        <text>1,2-dioctanoyl-sn-glycerol + CDP-choline = 1,2-dioctanoyl-sn-glycero-3-phosphocholine + CMP + H(+)</text>
        <dbReference type="Rhea" id="RHEA:54232"/>
        <dbReference type="ChEBI" id="CHEBI:15378"/>
        <dbReference type="ChEBI" id="CHEBI:58779"/>
        <dbReference type="ChEBI" id="CHEBI:60377"/>
        <dbReference type="ChEBI" id="CHEBI:76979"/>
        <dbReference type="ChEBI" id="CHEBI:78228"/>
    </reaction>
    <physiologicalReaction direction="left-to-right" evidence="20">
        <dbReference type="Rhea" id="RHEA:54233"/>
    </physiologicalReaction>
</comment>
<evidence type="ECO:0000256" key="1">
    <source>
        <dbReference type="ARBA" id="ARBA00001936"/>
    </source>
</evidence>
<organism evidence="29 30">
    <name type="scientific">Oncorhynchus tshawytscha</name>
    <name type="common">Chinook salmon</name>
    <name type="synonym">Salmo tshawytscha</name>
    <dbReference type="NCBI Taxonomy" id="74940"/>
    <lineage>
        <taxon>Eukaryota</taxon>
        <taxon>Metazoa</taxon>
        <taxon>Chordata</taxon>
        <taxon>Craniata</taxon>
        <taxon>Vertebrata</taxon>
        <taxon>Euteleostomi</taxon>
        <taxon>Actinopterygii</taxon>
        <taxon>Neopterygii</taxon>
        <taxon>Teleostei</taxon>
        <taxon>Protacanthopterygii</taxon>
        <taxon>Salmoniformes</taxon>
        <taxon>Salmonidae</taxon>
        <taxon>Salmoninae</taxon>
        <taxon>Oncorhynchus</taxon>
    </lineage>
</organism>
<dbReference type="EC" id="2.7.8.2" evidence="23"/>
<keyword evidence="12" id="KW-0333">Golgi apparatus</keyword>